<feature type="chain" id="PRO_5045575570" evidence="1">
    <location>
        <begin position="24"/>
        <end position="366"/>
    </location>
</feature>
<gene>
    <name evidence="2" type="ORF">ACFO3Q_09930</name>
</gene>
<proteinExistence type="predicted"/>
<organism evidence="2 3">
    <name type="scientific">Coralloluteibacterium thermophilum</name>
    <dbReference type="NCBI Taxonomy" id="2707049"/>
    <lineage>
        <taxon>Bacteria</taxon>
        <taxon>Pseudomonadati</taxon>
        <taxon>Pseudomonadota</taxon>
        <taxon>Gammaproteobacteria</taxon>
        <taxon>Lysobacterales</taxon>
        <taxon>Lysobacteraceae</taxon>
        <taxon>Coralloluteibacterium</taxon>
    </lineage>
</organism>
<keyword evidence="1" id="KW-0732">Signal</keyword>
<accession>A0ABV9NMT2</accession>
<sequence length="366" mass="40523">MPTGRAAMALALGATLAMPAALAQEVDEGLHLGGAVRFTTGWRDYGPSEGDGDVDLELLRVDVRGRRGAFEFSAQYRWYETFDAIHHAWVGWRLDEGRGLRLGVQQVPIGLLPTASHGFWFGSGYYLGVEDDYDLGLVWRDIDAGRSWHVGLFAADEYGTGWRYGRYSFDVASVPGSEHRERERLVLRHARRLERGGWDLELGGSAALGRIEARPSGRHPRHALGALHAEAARGPLSLQLQWLRYGYSVDGERIALAAFDAPFEIAARADVYTANLAYAFDMDGRWLDALTCYNDFSTTRPRRGPGLADSYQNVLGCSFGKGPMLTYVDLISGRNMWFVGGPGVGIDEGDAGRWHSRLNINLGFYF</sequence>
<name>A0ABV9NMT2_9GAMM</name>
<protein>
    <submittedName>
        <fullName evidence="2">Uncharacterized protein</fullName>
    </submittedName>
</protein>
<dbReference type="RefSeq" id="WP_377004519.1">
    <property type="nucleotide sequence ID" value="NZ_JBHSGG010000029.1"/>
</dbReference>
<evidence type="ECO:0000313" key="3">
    <source>
        <dbReference type="Proteomes" id="UP001595892"/>
    </source>
</evidence>
<evidence type="ECO:0000313" key="2">
    <source>
        <dbReference type="EMBL" id="MFC4728486.1"/>
    </source>
</evidence>
<dbReference type="EMBL" id="JBHSGG010000029">
    <property type="protein sequence ID" value="MFC4728486.1"/>
    <property type="molecule type" value="Genomic_DNA"/>
</dbReference>
<feature type="signal peptide" evidence="1">
    <location>
        <begin position="1"/>
        <end position="23"/>
    </location>
</feature>
<comment type="caution">
    <text evidence="2">The sequence shown here is derived from an EMBL/GenBank/DDBJ whole genome shotgun (WGS) entry which is preliminary data.</text>
</comment>
<evidence type="ECO:0000256" key="1">
    <source>
        <dbReference type="SAM" id="SignalP"/>
    </source>
</evidence>
<dbReference type="Proteomes" id="UP001595892">
    <property type="component" value="Unassembled WGS sequence"/>
</dbReference>
<dbReference type="SUPFAM" id="SSF56935">
    <property type="entry name" value="Porins"/>
    <property type="match status" value="1"/>
</dbReference>
<keyword evidence="3" id="KW-1185">Reference proteome</keyword>
<reference evidence="3" key="1">
    <citation type="journal article" date="2019" name="Int. J. Syst. Evol. Microbiol.">
        <title>The Global Catalogue of Microorganisms (GCM) 10K type strain sequencing project: providing services to taxonomists for standard genome sequencing and annotation.</title>
        <authorList>
            <consortium name="The Broad Institute Genomics Platform"/>
            <consortium name="The Broad Institute Genome Sequencing Center for Infectious Disease"/>
            <person name="Wu L."/>
            <person name="Ma J."/>
        </authorList>
    </citation>
    <scope>NUCLEOTIDE SEQUENCE [LARGE SCALE GENOMIC DNA]</scope>
    <source>
        <strain evidence="3">CGMCC 1.13574</strain>
    </source>
</reference>